<name>A0A2P7QRX8_9SPHN</name>
<evidence type="ECO:0000313" key="2">
    <source>
        <dbReference type="Proteomes" id="UP000241167"/>
    </source>
</evidence>
<dbReference type="AlphaFoldDB" id="A0A2P7QRX8"/>
<dbReference type="EMBL" id="PXYI01000003">
    <property type="protein sequence ID" value="PSJ40733.1"/>
    <property type="molecule type" value="Genomic_DNA"/>
</dbReference>
<accession>A0A2P7QRX8</accession>
<protein>
    <submittedName>
        <fullName evidence="1">Uncharacterized protein</fullName>
    </submittedName>
</protein>
<dbReference type="Proteomes" id="UP000241167">
    <property type="component" value="Unassembled WGS sequence"/>
</dbReference>
<organism evidence="1 2">
    <name type="scientific">Allosphingosinicella deserti</name>
    <dbReference type="NCBI Taxonomy" id="2116704"/>
    <lineage>
        <taxon>Bacteria</taxon>
        <taxon>Pseudomonadati</taxon>
        <taxon>Pseudomonadota</taxon>
        <taxon>Alphaproteobacteria</taxon>
        <taxon>Sphingomonadales</taxon>
        <taxon>Sphingomonadaceae</taxon>
        <taxon>Allosphingosinicella</taxon>
    </lineage>
</organism>
<gene>
    <name evidence="1" type="ORF">C7I55_10550</name>
</gene>
<sequence length="110" mass="11877">MVSPTETSGSVLPGFPGEEVEVDDSIMPEVDVTWMATRKIGFGLIAATTKHDASMRLRRPIPARPQSASSVRRPRNPRASVVHAAHLSSIVVPRFVTLARTGSHGGVRHE</sequence>
<reference evidence="1 2" key="1">
    <citation type="submission" date="2018-03" db="EMBL/GenBank/DDBJ databases">
        <title>The draft genome of Sphingosinicella sp. GL-C-18.</title>
        <authorList>
            <person name="Liu L."/>
            <person name="Li L."/>
            <person name="Liang L."/>
            <person name="Zhang X."/>
            <person name="Wang T."/>
        </authorList>
    </citation>
    <scope>NUCLEOTIDE SEQUENCE [LARGE SCALE GENOMIC DNA]</scope>
    <source>
        <strain evidence="1 2">GL-C-18</strain>
    </source>
</reference>
<evidence type="ECO:0000313" key="1">
    <source>
        <dbReference type="EMBL" id="PSJ40733.1"/>
    </source>
</evidence>
<proteinExistence type="predicted"/>
<dbReference type="OrthoDB" id="9807574at2"/>
<comment type="caution">
    <text evidence="1">The sequence shown here is derived from an EMBL/GenBank/DDBJ whole genome shotgun (WGS) entry which is preliminary data.</text>
</comment>
<keyword evidence="2" id="KW-1185">Reference proteome</keyword>